<reference evidence="1 2" key="1">
    <citation type="submission" date="2023-02" db="EMBL/GenBank/DDBJ databases">
        <title>Dictyobacter halimunensis sp. nov., a new member of the class Ktedonobacteria from forest soil in a geothermal area.</title>
        <authorList>
            <person name="Rachmania M.K."/>
            <person name="Ningsih F."/>
            <person name="Sakai Y."/>
            <person name="Yabe S."/>
            <person name="Yokota A."/>
            <person name="Sjamsuridzal W."/>
        </authorList>
    </citation>
    <scope>NUCLEOTIDE SEQUENCE [LARGE SCALE GENOMIC DNA]</scope>
    <source>
        <strain evidence="1 2">S3.2.2.5</strain>
    </source>
</reference>
<organism evidence="1 2">
    <name type="scientific">Dictyobacter halimunensis</name>
    <dbReference type="NCBI Taxonomy" id="3026934"/>
    <lineage>
        <taxon>Bacteria</taxon>
        <taxon>Bacillati</taxon>
        <taxon>Chloroflexota</taxon>
        <taxon>Ktedonobacteria</taxon>
        <taxon>Ktedonobacterales</taxon>
        <taxon>Dictyobacteraceae</taxon>
        <taxon>Dictyobacter</taxon>
    </lineage>
</organism>
<gene>
    <name evidence="1" type="ORF">KDH_01650</name>
</gene>
<accession>A0ABQ6FLN8</accession>
<name>A0ABQ6FLN8_9CHLR</name>
<evidence type="ECO:0000313" key="1">
    <source>
        <dbReference type="EMBL" id="GLV53310.1"/>
    </source>
</evidence>
<proteinExistence type="predicted"/>
<sequence>MNVSLFGKGEQIFPHFSPRKLDISQCTSQWGFQLVTNNANKFFKVMLGSAAEPFLLLCIDTSLFTLMHNKNDCCPCPNKPGY</sequence>
<dbReference type="EMBL" id="BSRI01000001">
    <property type="protein sequence ID" value="GLV53310.1"/>
    <property type="molecule type" value="Genomic_DNA"/>
</dbReference>
<evidence type="ECO:0008006" key="3">
    <source>
        <dbReference type="Google" id="ProtNLM"/>
    </source>
</evidence>
<protein>
    <recommendedName>
        <fullName evidence="3">Transposase DDE domain-containing protein</fullName>
    </recommendedName>
</protein>
<evidence type="ECO:0000313" key="2">
    <source>
        <dbReference type="Proteomes" id="UP001344906"/>
    </source>
</evidence>
<comment type="caution">
    <text evidence="1">The sequence shown here is derived from an EMBL/GenBank/DDBJ whole genome shotgun (WGS) entry which is preliminary data.</text>
</comment>
<dbReference type="Proteomes" id="UP001344906">
    <property type="component" value="Unassembled WGS sequence"/>
</dbReference>
<keyword evidence="2" id="KW-1185">Reference proteome</keyword>